<feature type="compositionally biased region" description="Polar residues" evidence="1">
    <location>
        <begin position="61"/>
        <end position="77"/>
    </location>
</feature>
<organism evidence="2 3">
    <name type="scientific">Propioniciclava coleopterorum</name>
    <dbReference type="NCBI Taxonomy" id="2714937"/>
    <lineage>
        <taxon>Bacteria</taxon>
        <taxon>Bacillati</taxon>
        <taxon>Actinomycetota</taxon>
        <taxon>Actinomycetes</taxon>
        <taxon>Propionibacteriales</taxon>
        <taxon>Propionibacteriaceae</taxon>
        <taxon>Propioniciclava</taxon>
    </lineage>
</organism>
<reference evidence="2 3" key="1">
    <citation type="submission" date="2020-03" db="EMBL/GenBank/DDBJ databases">
        <title>Propioniciclava sp. nov., isolated from Hydrophilus acuminatus.</title>
        <authorList>
            <person name="Hyun D.-W."/>
            <person name="Bae J.-W."/>
        </authorList>
    </citation>
    <scope>NUCLEOTIDE SEQUENCE [LARGE SCALE GENOMIC DNA]</scope>
    <source>
        <strain evidence="2 3">HDW11</strain>
    </source>
</reference>
<keyword evidence="3" id="KW-1185">Reference proteome</keyword>
<dbReference type="Proteomes" id="UP000501058">
    <property type="component" value="Chromosome"/>
</dbReference>
<evidence type="ECO:0000256" key="1">
    <source>
        <dbReference type="SAM" id="MobiDB-lite"/>
    </source>
</evidence>
<dbReference type="KEGG" id="prv:G7070_00340"/>
<dbReference type="AlphaFoldDB" id="A0A6G7Y2E9"/>
<accession>A0A6G7Y2E9</accession>
<feature type="region of interest" description="Disordered" evidence="1">
    <location>
        <begin position="41"/>
        <end position="77"/>
    </location>
</feature>
<protein>
    <submittedName>
        <fullName evidence="2">Uncharacterized protein</fullName>
    </submittedName>
</protein>
<evidence type="ECO:0000313" key="2">
    <source>
        <dbReference type="EMBL" id="QIK71010.1"/>
    </source>
</evidence>
<name>A0A6G7Y2E9_9ACTN</name>
<gene>
    <name evidence="2" type="ORF">G7070_00340</name>
</gene>
<sequence>MPVVRMRTPAIWIMVATRTVQSSVSNAESNQVLLIHAQHTANSTKKKAADPSTMWPAASECANSDPATPNATTRVRS</sequence>
<dbReference type="EMBL" id="CP049865">
    <property type="protein sequence ID" value="QIK71010.1"/>
    <property type="molecule type" value="Genomic_DNA"/>
</dbReference>
<proteinExistence type="predicted"/>
<evidence type="ECO:0000313" key="3">
    <source>
        <dbReference type="Proteomes" id="UP000501058"/>
    </source>
</evidence>